<sequence>MFITTHQHIKNLETQFPCVTPHKMKPPRNRLLLTAFLLLRCAMCTFSAKNCPNCGTTPVPYPFSTAPTCGDPQYKIRCNSGTLLFDTLNSSYQIMSINPSIQRLVIQPASLLPNTCVTSDYIHEGIWLNESLPFNITSDNTIMFLNCTESLLRSPLNCTSTSLCHVYVNSSKGEAPCRAASICCTVKVGGSSTAHRIRVRDTGCRAYTSFVDLDSVLPVDKWSDPGLAIKWVLPQEPVCGSQADCDGNSTCGPAANLSGAGRCYCTGGLHWDPIQGICARYATCQNDGSCGGSKKTALIAVVIVRVARGGVDILEARWKILKGTVALLSIPRIKKAQERLAREREEILNAGGSRAAKIFTGKQIKKATNSFSKDRLLGAGGYGDVYKGILDDGTVVAVKCAKLGNTKGTDQSIIEALYACSVAVWSFSSLYSFMSTLKMEIFLIVYKDLKPDGKGQLSWLNRLQIAHDTADGLAYLHFSAVPPIYHRDVKSSNILLDEKLNAKVSDFGLSRLAHSDLSHISTCAQGTLGYLDPEYYRKYQLTDKSDVYSFGVVLLELLTSQKAIDFTRPEDDINLAVYVQRMVEEEKLMDVIDPIETVKALAFLALSCVEEKRQDRPSMKEVAEEIEYITTIATAREDRKLACNMQGTFEDRFGSFVWGIMI</sequence>
<dbReference type="InterPro" id="IPR008271">
    <property type="entry name" value="Ser/Thr_kinase_AS"/>
</dbReference>
<dbReference type="Gene3D" id="1.10.510.10">
    <property type="entry name" value="Transferase(Phosphotransferase) domain 1"/>
    <property type="match status" value="1"/>
</dbReference>
<dbReference type="GO" id="GO:0030247">
    <property type="term" value="F:polysaccharide binding"/>
    <property type="evidence" value="ECO:0007669"/>
    <property type="project" value="InterPro"/>
</dbReference>
<evidence type="ECO:0000256" key="1">
    <source>
        <dbReference type="ARBA" id="ARBA00004167"/>
    </source>
</evidence>
<dbReference type="InterPro" id="IPR011009">
    <property type="entry name" value="Kinase-like_dom_sf"/>
</dbReference>
<dbReference type="PANTHER" id="PTHR46008:SF25">
    <property type="entry name" value="PROTEIN KINASE DOMAIN-CONTAINING PROTEIN"/>
    <property type="match status" value="1"/>
</dbReference>
<dbReference type="SMART" id="SM00220">
    <property type="entry name" value="S_TKc"/>
    <property type="match status" value="1"/>
</dbReference>
<dbReference type="GO" id="GO:0005524">
    <property type="term" value="F:ATP binding"/>
    <property type="evidence" value="ECO:0007669"/>
    <property type="project" value="UniProtKB-UniRule"/>
</dbReference>
<dbReference type="PROSITE" id="PS00108">
    <property type="entry name" value="PROTEIN_KINASE_ST"/>
    <property type="match status" value="1"/>
</dbReference>
<evidence type="ECO:0000259" key="10">
    <source>
        <dbReference type="PROSITE" id="PS50011"/>
    </source>
</evidence>
<evidence type="ECO:0000256" key="2">
    <source>
        <dbReference type="ARBA" id="ARBA00022527"/>
    </source>
</evidence>
<dbReference type="GO" id="GO:0004672">
    <property type="term" value="F:protein kinase activity"/>
    <property type="evidence" value="ECO:0007669"/>
    <property type="project" value="InterPro"/>
</dbReference>
<keyword evidence="3" id="KW-0808">Transferase</keyword>
<proteinExistence type="predicted"/>
<comment type="subcellular location">
    <subcellularLocation>
        <location evidence="1">Membrane</location>
        <topology evidence="1">Single-pass membrane protein</topology>
    </subcellularLocation>
</comment>
<evidence type="ECO:0000256" key="8">
    <source>
        <dbReference type="PROSITE-ProRule" id="PRU10141"/>
    </source>
</evidence>
<gene>
    <name evidence="11" type="ORF">SVIM_LOCUS265580</name>
</gene>
<dbReference type="PROSITE" id="PS50011">
    <property type="entry name" value="PROTEIN_KINASE_DOM"/>
    <property type="match status" value="1"/>
</dbReference>
<dbReference type="GO" id="GO:0016020">
    <property type="term" value="C:membrane"/>
    <property type="evidence" value="ECO:0007669"/>
    <property type="project" value="UniProtKB-SubCell"/>
</dbReference>
<reference evidence="11" key="1">
    <citation type="submission" date="2019-03" db="EMBL/GenBank/DDBJ databases">
        <authorList>
            <person name="Mank J."/>
            <person name="Almeida P."/>
        </authorList>
    </citation>
    <scope>NUCLEOTIDE SEQUENCE</scope>
    <source>
        <strain evidence="11">78183</strain>
    </source>
</reference>
<feature type="domain" description="Protein kinase" evidence="10">
    <location>
        <begin position="371"/>
        <end position="629"/>
    </location>
</feature>
<evidence type="ECO:0000313" key="11">
    <source>
        <dbReference type="EMBL" id="VFU43555.1"/>
    </source>
</evidence>
<dbReference type="Pfam" id="PF07714">
    <property type="entry name" value="PK_Tyr_Ser-Thr"/>
    <property type="match status" value="1"/>
</dbReference>
<feature type="signal peptide" evidence="9">
    <location>
        <begin position="1"/>
        <end position="47"/>
    </location>
</feature>
<evidence type="ECO:0000256" key="7">
    <source>
        <dbReference type="ARBA" id="ARBA00022840"/>
    </source>
</evidence>
<dbReference type="PROSITE" id="PS00107">
    <property type="entry name" value="PROTEIN_KINASE_ATP"/>
    <property type="match status" value="1"/>
</dbReference>
<name>A0A6N2M1R4_SALVM</name>
<dbReference type="EMBL" id="CAADRP010001596">
    <property type="protein sequence ID" value="VFU43555.1"/>
    <property type="molecule type" value="Genomic_DNA"/>
</dbReference>
<dbReference type="Gene3D" id="3.30.200.20">
    <property type="entry name" value="Phosphorylase Kinase, domain 1"/>
    <property type="match status" value="1"/>
</dbReference>
<keyword evidence="4 9" id="KW-0732">Signal</keyword>
<keyword evidence="6" id="KW-0418">Kinase</keyword>
<dbReference type="InterPro" id="IPR000719">
    <property type="entry name" value="Prot_kinase_dom"/>
</dbReference>
<evidence type="ECO:0000256" key="6">
    <source>
        <dbReference type="ARBA" id="ARBA00022777"/>
    </source>
</evidence>
<dbReference type="PANTHER" id="PTHR46008">
    <property type="entry name" value="LEAF RUST 10 DISEASE-RESISTANCE LOCUS RECEPTOR-LIKE PROTEIN KINASE-LIKE 1.4"/>
    <property type="match status" value="1"/>
</dbReference>
<feature type="chain" id="PRO_5027041225" description="Protein kinase domain-containing protein" evidence="9">
    <location>
        <begin position="48"/>
        <end position="662"/>
    </location>
</feature>
<dbReference type="Pfam" id="PF13947">
    <property type="entry name" value="GUB_WAK_bind"/>
    <property type="match status" value="1"/>
</dbReference>
<protein>
    <recommendedName>
        <fullName evidence="10">Protein kinase domain-containing protein</fullName>
    </recommendedName>
</protein>
<organism evidence="11">
    <name type="scientific">Salix viminalis</name>
    <name type="common">Common osier</name>
    <name type="synonym">Basket willow</name>
    <dbReference type="NCBI Taxonomy" id="40686"/>
    <lineage>
        <taxon>Eukaryota</taxon>
        <taxon>Viridiplantae</taxon>
        <taxon>Streptophyta</taxon>
        <taxon>Embryophyta</taxon>
        <taxon>Tracheophyta</taxon>
        <taxon>Spermatophyta</taxon>
        <taxon>Magnoliopsida</taxon>
        <taxon>eudicotyledons</taxon>
        <taxon>Gunneridae</taxon>
        <taxon>Pentapetalae</taxon>
        <taxon>rosids</taxon>
        <taxon>fabids</taxon>
        <taxon>Malpighiales</taxon>
        <taxon>Salicaceae</taxon>
        <taxon>Saliceae</taxon>
        <taxon>Salix</taxon>
    </lineage>
</organism>
<dbReference type="FunFam" id="1.10.510.10:FF:000084">
    <property type="entry name" value="Wall-associated receptor kinase 2"/>
    <property type="match status" value="1"/>
</dbReference>
<dbReference type="AlphaFoldDB" id="A0A6N2M1R4"/>
<feature type="binding site" evidence="8">
    <location>
        <position position="399"/>
    </location>
    <ligand>
        <name>ATP</name>
        <dbReference type="ChEBI" id="CHEBI:30616"/>
    </ligand>
</feature>
<evidence type="ECO:0000256" key="5">
    <source>
        <dbReference type="ARBA" id="ARBA00022741"/>
    </source>
</evidence>
<dbReference type="InterPro" id="IPR025287">
    <property type="entry name" value="WAK_GUB"/>
</dbReference>
<dbReference type="SUPFAM" id="SSF56112">
    <property type="entry name" value="Protein kinase-like (PK-like)"/>
    <property type="match status" value="1"/>
</dbReference>
<dbReference type="InterPro" id="IPR017441">
    <property type="entry name" value="Protein_kinase_ATP_BS"/>
</dbReference>
<evidence type="ECO:0000256" key="3">
    <source>
        <dbReference type="ARBA" id="ARBA00022679"/>
    </source>
</evidence>
<keyword evidence="2" id="KW-0723">Serine/threonine-protein kinase</keyword>
<dbReference type="InterPro" id="IPR001245">
    <property type="entry name" value="Ser-Thr/Tyr_kinase_cat_dom"/>
</dbReference>
<evidence type="ECO:0000256" key="4">
    <source>
        <dbReference type="ARBA" id="ARBA00022729"/>
    </source>
</evidence>
<keyword evidence="5 8" id="KW-0547">Nucleotide-binding</keyword>
<accession>A0A6N2M1R4</accession>
<keyword evidence="7 8" id="KW-0067">ATP-binding</keyword>
<evidence type="ECO:0000256" key="9">
    <source>
        <dbReference type="SAM" id="SignalP"/>
    </source>
</evidence>